<dbReference type="PANTHER" id="PTHR30474:SF2">
    <property type="entry name" value="PEPTIDOGLYCAN GLYCOSYLTRANSFERASE FTSW-RELATED"/>
    <property type="match status" value="1"/>
</dbReference>
<feature type="transmembrane region" description="Helical" evidence="22">
    <location>
        <begin position="323"/>
        <end position="352"/>
    </location>
</feature>
<dbReference type="Proteomes" id="UP001501057">
    <property type="component" value="Unassembled WGS sequence"/>
</dbReference>
<dbReference type="EMBL" id="BAAAME010000002">
    <property type="protein sequence ID" value="GAA1733221.1"/>
    <property type="molecule type" value="Genomic_DNA"/>
</dbReference>
<evidence type="ECO:0000256" key="14">
    <source>
        <dbReference type="ARBA" id="ARBA00032370"/>
    </source>
</evidence>
<keyword evidence="4" id="KW-0132">Cell division</keyword>
<organism evidence="23 24">
    <name type="scientific">Aeromicrobium alkaliterrae</name>
    <dbReference type="NCBI Taxonomy" id="302168"/>
    <lineage>
        <taxon>Bacteria</taxon>
        <taxon>Bacillati</taxon>
        <taxon>Actinomycetota</taxon>
        <taxon>Actinomycetes</taxon>
        <taxon>Propionibacteriales</taxon>
        <taxon>Nocardioidaceae</taxon>
        <taxon>Aeromicrobium</taxon>
    </lineage>
</organism>
<keyword evidence="7 22" id="KW-0812">Transmembrane</keyword>
<keyword evidence="10 22" id="KW-1133">Transmembrane helix</keyword>
<evidence type="ECO:0000256" key="22">
    <source>
        <dbReference type="SAM" id="Phobius"/>
    </source>
</evidence>
<evidence type="ECO:0000256" key="20">
    <source>
        <dbReference type="ARBA" id="ARBA00049902"/>
    </source>
</evidence>
<gene>
    <name evidence="23" type="primary">ftsW</name>
    <name evidence="23" type="ORF">GCM10009710_12440</name>
</gene>
<feature type="transmembrane region" description="Helical" evidence="22">
    <location>
        <begin position="210"/>
        <end position="229"/>
    </location>
</feature>
<feature type="transmembrane region" description="Helical" evidence="22">
    <location>
        <begin position="21"/>
        <end position="45"/>
    </location>
</feature>
<evidence type="ECO:0000256" key="4">
    <source>
        <dbReference type="ARBA" id="ARBA00022618"/>
    </source>
</evidence>
<feature type="transmembrane region" description="Helical" evidence="22">
    <location>
        <begin position="91"/>
        <end position="113"/>
    </location>
</feature>
<evidence type="ECO:0000256" key="15">
    <source>
        <dbReference type="ARBA" id="ARBA00033270"/>
    </source>
</evidence>
<dbReference type="RefSeq" id="WP_344198865.1">
    <property type="nucleotide sequence ID" value="NZ_BAAAME010000002.1"/>
</dbReference>
<proteinExistence type="inferred from homology"/>
<name>A0ABP4VRQ0_9ACTN</name>
<sequence length="403" mass="42680">MSTSTERRPAEALRRVLERPLASYQLVLGASALLVGLGLVMVLSSSSVLAYRSGGNSYGIVMKQGLFAALGLFGAYLALKMPLSAVKKLSTVLLVGVFVLMLLTLVPGIGVEVGGNRNWLPLVAGFRLQPSEFAKLALIIWIAALYANRQKALHGPRSTHTMLMPVLPVSAVIAGLVVAQKDLGTALVLFAVIFGLLWAVGLPRKLITSGVALLGVALVLLVATAPHRMDRLMSFLDPMSDPDRTGYQAIHSMMALATGGFWGVGLGGSRQKWGALPNAHTDFILAVVGEELGLFGTLIVLVLFVVLVVTGVRIALRTRDPFAHYLAIGITVWISVQAAINIGMVLGLLPVIGITLPLMSYGGSSLLVTMVALGLLARCALTEPGAERALAARRPSTRQRKAR</sequence>
<evidence type="ECO:0000256" key="17">
    <source>
        <dbReference type="ARBA" id="ARBA00041185"/>
    </source>
</evidence>
<comment type="pathway">
    <text evidence="2">Cell wall biogenesis; peptidoglycan biosynthesis.</text>
</comment>
<keyword evidence="24" id="KW-1185">Reference proteome</keyword>
<comment type="subcellular location">
    <subcellularLocation>
        <location evidence="1">Cell membrane</location>
        <topology evidence="1">Multi-pass membrane protein</topology>
    </subcellularLocation>
</comment>
<keyword evidence="12" id="KW-0131">Cell cycle</keyword>
<comment type="similarity">
    <text evidence="16">Belongs to the SEDS family. FtsW subfamily.</text>
</comment>
<evidence type="ECO:0000256" key="6">
    <source>
        <dbReference type="ARBA" id="ARBA00022679"/>
    </source>
</evidence>
<evidence type="ECO:0000256" key="3">
    <source>
        <dbReference type="ARBA" id="ARBA00022475"/>
    </source>
</evidence>
<comment type="catalytic activity">
    <reaction evidence="20">
        <text>[GlcNAc-(1-&gt;4)-Mur2Ac(oyl-L-Ala-gamma-D-Glu-L-Lys-D-Ala-D-Ala)](n)-di-trans,octa-cis-undecaprenyl diphosphate + beta-D-GlcNAc-(1-&gt;4)-Mur2Ac(oyl-L-Ala-gamma-D-Glu-L-Lys-D-Ala-D-Ala)-di-trans,octa-cis-undecaprenyl diphosphate = [GlcNAc-(1-&gt;4)-Mur2Ac(oyl-L-Ala-gamma-D-Glu-L-Lys-D-Ala-D-Ala)](n+1)-di-trans,octa-cis-undecaprenyl diphosphate + di-trans,octa-cis-undecaprenyl diphosphate + H(+)</text>
        <dbReference type="Rhea" id="RHEA:23708"/>
        <dbReference type="Rhea" id="RHEA-COMP:9602"/>
        <dbReference type="Rhea" id="RHEA-COMP:9603"/>
        <dbReference type="ChEBI" id="CHEBI:15378"/>
        <dbReference type="ChEBI" id="CHEBI:58405"/>
        <dbReference type="ChEBI" id="CHEBI:60033"/>
        <dbReference type="ChEBI" id="CHEBI:78435"/>
        <dbReference type="EC" id="2.4.99.28"/>
    </reaction>
</comment>
<evidence type="ECO:0000256" key="12">
    <source>
        <dbReference type="ARBA" id="ARBA00023306"/>
    </source>
</evidence>
<evidence type="ECO:0000256" key="11">
    <source>
        <dbReference type="ARBA" id="ARBA00023136"/>
    </source>
</evidence>
<feature type="transmembrane region" description="Helical" evidence="22">
    <location>
        <begin position="57"/>
        <end position="79"/>
    </location>
</feature>
<evidence type="ECO:0000256" key="8">
    <source>
        <dbReference type="ARBA" id="ARBA00022960"/>
    </source>
</evidence>
<keyword evidence="3" id="KW-1003">Cell membrane</keyword>
<dbReference type="PROSITE" id="PS00428">
    <property type="entry name" value="FTSW_RODA_SPOVE"/>
    <property type="match status" value="1"/>
</dbReference>
<feature type="transmembrane region" description="Helical" evidence="22">
    <location>
        <begin position="358"/>
        <end position="381"/>
    </location>
</feature>
<evidence type="ECO:0000256" key="2">
    <source>
        <dbReference type="ARBA" id="ARBA00004752"/>
    </source>
</evidence>
<reference evidence="24" key="1">
    <citation type="journal article" date="2019" name="Int. J. Syst. Evol. Microbiol.">
        <title>The Global Catalogue of Microorganisms (GCM) 10K type strain sequencing project: providing services to taxonomists for standard genome sequencing and annotation.</title>
        <authorList>
            <consortium name="The Broad Institute Genomics Platform"/>
            <consortium name="The Broad Institute Genome Sequencing Center for Infectious Disease"/>
            <person name="Wu L."/>
            <person name="Ma J."/>
        </authorList>
    </citation>
    <scope>NUCLEOTIDE SEQUENCE [LARGE SCALE GENOMIC DNA]</scope>
    <source>
        <strain evidence="24">JCM 13518</strain>
    </source>
</reference>
<dbReference type="InterPro" id="IPR018365">
    <property type="entry name" value="Cell_cycle_FtsW-rel_CS"/>
</dbReference>
<dbReference type="NCBIfam" id="TIGR02614">
    <property type="entry name" value="ftsW"/>
    <property type="match status" value="1"/>
</dbReference>
<evidence type="ECO:0000313" key="24">
    <source>
        <dbReference type="Proteomes" id="UP001501057"/>
    </source>
</evidence>
<evidence type="ECO:0000256" key="21">
    <source>
        <dbReference type="ARBA" id="ARBA00049966"/>
    </source>
</evidence>
<keyword evidence="5" id="KW-0328">Glycosyltransferase</keyword>
<keyword evidence="6" id="KW-0808">Transferase</keyword>
<keyword evidence="11 22" id="KW-0472">Membrane</keyword>
<comment type="caution">
    <text evidence="23">The sequence shown here is derived from an EMBL/GenBank/DDBJ whole genome shotgun (WGS) entry which is preliminary data.</text>
</comment>
<keyword evidence="8" id="KW-0133">Cell shape</keyword>
<dbReference type="InterPro" id="IPR001182">
    <property type="entry name" value="FtsW/RodA"/>
</dbReference>
<dbReference type="EC" id="2.4.99.28" evidence="19"/>
<evidence type="ECO:0000256" key="19">
    <source>
        <dbReference type="ARBA" id="ARBA00044770"/>
    </source>
</evidence>
<evidence type="ECO:0000256" key="7">
    <source>
        <dbReference type="ARBA" id="ARBA00022692"/>
    </source>
</evidence>
<evidence type="ECO:0000256" key="16">
    <source>
        <dbReference type="ARBA" id="ARBA00038053"/>
    </source>
</evidence>
<evidence type="ECO:0000256" key="10">
    <source>
        <dbReference type="ARBA" id="ARBA00022989"/>
    </source>
</evidence>
<evidence type="ECO:0000256" key="5">
    <source>
        <dbReference type="ARBA" id="ARBA00022676"/>
    </source>
</evidence>
<dbReference type="Pfam" id="PF01098">
    <property type="entry name" value="FTSW_RODA_SPOVE"/>
    <property type="match status" value="1"/>
</dbReference>
<feature type="transmembrane region" description="Helical" evidence="22">
    <location>
        <begin position="161"/>
        <end position="179"/>
    </location>
</feature>
<protein>
    <recommendedName>
        <fullName evidence="17">Probable peptidoglycan glycosyltransferase FtsW</fullName>
        <ecNumber evidence="19">2.4.99.28</ecNumber>
    </recommendedName>
    <alternativeName>
        <fullName evidence="18">Cell division protein FtsW</fullName>
    </alternativeName>
    <alternativeName>
        <fullName evidence="15">Cell wall polymerase</fullName>
    </alternativeName>
    <alternativeName>
        <fullName evidence="14">Peptidoglycan polymerase</fullName>
    </alternativeName>
</protein>
<evidence type="ECO:0000256" key="1">
    <source>
        <dbReference type="ARBA" id="ARBA00004651"/>
    </source>
</evidence>
<evidence type="ECO:0000256" key="18">
    <source>
        <dbReference type="ARBA" id="ARBA00041418"/>
    </source>
</evidence>
<keyword evidence="13" id="KW-0961">Cell wall biogenesis/degradation</keyword>
<keyword evidence="9" id="KW-0573">Peptidoglycan synthesis</keyword>
<feature type="transmembrane region" description="Helical" evidence="22">
    <location>
        <begin position="185"/>
        <end position="203"/>
    </location>
</feature>
<dbReference type="PANTHER" id="PTHR30474">
    <property type="entry name" value="CELL CYCLE PROTEIN"/>
    <property type="match status" value="1"/>
</dbReference>
<evidence type="ECO:0000313" key="23">
    <source>
        <dbReference type="EMBL" id="GAA1733221.1"/>
    </source>
</evidence>
<evidence type="ECO:0000256" key="13">
    <source>
        <dbReference type="ARBA" id="ARBA00023316"/>
    </source>
</evidence>
<dbReference type="InterPro" id="IPR013437">
    <property type="entry name" value="FtsW"/>
</dbReference>
<comment type="function">
    <text evidence="21">Peptidoglycan polymerase that is essential for cell division.</text>
</comment>
<feature type="transmembrane region" description="Helical" evidence="22">
    <location>
        <begin position="292"/>
        <end position="316"/>
    </location>
</feature>
<accession>A0ABP4VRQ0</accession>
<evidence type="ECO:0000256" key="9">
    <source>
        <dbReference type="ARBA" id="ARBA00022984"/>
    </source>
</evidence>